<evidence type="ECO:0000259" key="1">
    <source>
        <dbReference type="Pfam" id="PF07859"/>
    </source>
</evidence>
<dbReference type="Proteomes" id="UP001296706">
    <property type="component" value="Unassembled WGS sequence"/>
</dbReference>
<evidence type="ECO:0000313" key="2">
    <source>
        <dbReference type="EMBL" id="NMH77454.1"/>
    </source>
</evidence>
<dbReference type="GO" id="GO:0016787">
    <property type="term" value="F:hydrolase activity"/>
    <property type="evidence" value="ECO:0007669"/>
    <property type="project" value="UniProtKB-KW"/>
</dbReference>
<sequence>MFYTTMSIPAADREAARVITAAKAGRSLPDPTTPDGLAMLRSSTSGVPRAEGAVDTLIPGAAGDVRVRVIRPEGEARAVLFDVHGGGWFGGSPEENDHANELIAREAGVVAVSVDYRLAPEHPYPACLEDVLAAVEWLFDHAASEFGTEKLLISGNSVGAHLAALAVLHVRHRHDAMERVVGVSLAYGVFDPSLTLAERLATPTTPVLSTSFLRNTRKLIFPDTAAVLRNPTISPLYADLTGLPPALFTIGELDPLLDDVLFMAERWRAAGNEAEIDFYPGAIHGFMNLVPPLGEHALHRISSWIDDHLLT</sequence>
<dbReference type="RefSeq" id="WP_169395527.1">
    <property type="nucleotide sequence ID" value="NZ_BAAAJH010000001.1"/>
</dbReference>
<name>A0ABX1RC13_9PSEU</name>
<keyword evidence="2" id="KW-0378">Hydrolase</keyword>
<dbReference type="Gene3D" id="3.40.50.1820">
    <property type="entry name" value="alpha/beta hydrolase"/>
    <property type="match status" value="1"/>
</dbReference>
<keyword evidence="3" id="KW-1185">Reference proteome</keyword>
<dbReference type="EMBL" id="JAAXKY010000024">
    <property type="protein sequence ID" value="NMH77454.1"/>
    <property type="molecule type" value="Genomic_DNA"/>
</dbReference>
<reference evidence="2 3" key="1">
    <citation type="submission" date="2020-04" db="EMBL/GenBank/DDBJ databases">
        <authorList>
            <person name="Klaysubun C."/>
            <person name="Duangmal K."/>
            <person name="Lipun K."/>
        </authorList>
    </citation>
    <scope>NUCLEOTIDE SEQUENCE [LARGE SCALE GENOMIC DNA]</scope>
    <source>
        <strain evidence="2 3">JCM 11839</strain>
    </source>
</reference>
<accession>A0ABX1RC13</accession>
<dbReference type="InterPro" id="IPR029058">
    <property type="entry name" value="AB_hydrolase_fold"/>
</dbReference>
<dbReference type="InterPro" id="IPR013094">
    <property type="entry name" value="AB_hydrolase_3"/>
</dbReference>
<feature type="domain" description="Alpha/beta hydrolase fold-3" evidence="1">
    <location>
        <begin position="81"/>
        <end position="287"/>
    </location>
</feature>
<dbReference type="Pfam" id="PF07859">
    <property type="entry name" value="Abhydrolase_3"/>
    <property type="match status" value="1"/>
</dbReference>
<protein>
    <submittedName>
        <fullName evidence="2">Alpha/beta hydrolase</fullName>
    </submittedName>
</protein>
<gene>
    <name evidence="2" type="ORF">HF577_10190</name>
</gene>
<proteinExistence type="predicted"/>
<dbReference type="PANTHER" id="PTHR23025:SF3">
    <property type="entry name" value="HORMONE-SENSITIVE LIPASE"/>
    <property type="match status" value="1"/>
</dbReference>
<dbReference type="PANTHER" id="PTHR23025">
    <property type="entry name" value="TRIACYLGLYCEROL LIPASE"/>
    <property type="match status" value="1"/>
</dbReference>
<evidence type="ECO:0000313" key="3">
    <source>
        <dbReference type="Proteomes" id="UP001296706"/>
    </source>
</evidence>
<organism evidence="2 3">
    <name type="scientific">Pseudonocardia xinjiangensis</name>
    <dbReference type="NCBI Taxonomy" id="75289"/>
    <lineage>
        <taxon>Bacteria</taxon>
        <taxon>Bacillati</taxon>
        <taxon>Actinomycetota</taxon>
        <taxon>Actinomycetes</taxon>
        <taxon>Pseudonocardiales</taxon>
        <taxon>Pseudonocardiaceae</taxon>
        <taxon>Pseudonocardia</taxon>
    </lineage>
</organism>
<dbReference type="SUPFAM" id="SSF53474">
    <property type="entry name" value="alpha/beta-Hydrolases"/>
    <property type="match status" value="1"/>
</dbReference>
<comment type="caution">
    <text evidence="2">The sequence shown here is derived from an EMBL/GenBank/DDBJ whole genome shotgun (WGS) entry which is preliminary data.</text>
</comment>